<dbReference type="Proteomes" id="UP000594261">
    <property type="component" value="Chromosome 2"/>
</dbReference>
<feature type="signal peptide" evidence="3">
    <location>
        <begin position="1"/>
        <end position="18"/>
    </location>
</feature>
<dbReference type="InterPro" id="IPR018391">
    <property type="entry name" value="PQQ_b-propeller_rpt"/>
</dbReference>
<proteinExistence type="predicted"/>
<dbReference type="SMART" id="SM00564">
    <property type="entry name" value="PQQ"/>
    <property type="match status" value="3"/>
</dbReference>
<name>A0A7N2KWP2_QUELO</name>
<dbReference type="InterPro" id="IPR015943">
    <property type="entry name" value="WD40/YVTN_repeat-like_dom_sf"/>
</dbReference>
<dbReference type="InParanoid" id="A0A7N2KWP2"/>
<dbReference type="GO" id="GO:0005886">
    <property type="term" value="C:plasma membrane"/>
    <property type="evidence" value="ECO:0007669"/>
    <property type="project" value="TreeGrafter"/>
</dbReference>
<protein>
    <recommendedName>
        <fullName evidence="6">Protein GAMETE EXPRESSED 3</fullName>
    </recommendedName>
</protein>
<dbReference type="AlphaFoldDB" id="A0A7N2KWP2"/>
<evidence type="ECO:0000256" key="1">
    <source>
        <dbReference type="SAM" id="MobiDB-lite"/>
    </source>
</evidence>
<dbReference type="InterPro" id="IPR011047">
    <property type="entry name" value="Quinoprotein_ADH-like_sf"/>
</dbReference>
<dbReference type="PANTHER" id="PTHR37253:SF1">
    <property type="entry name" value="PROTEIN GAMETE EXPRESSED 3"/>
    <property type="match status" value="1"/>
</dbReference>
<accession>A0A7N2KWP2</accession>
<feature type="compositionally biased region" description="Low complexity" evidence="1">
    <location>
        <begin position="628"/>
        <end position="637"/>
    </location>
</feature>
<keyword evidence="2" id="KW-1133">Transmembrane helix</keyword>
<sequence length="681" mass="75595">MPIIPLLILFLLFPTSLSMESQRYTGQEPSRSSGHRLSKPLVGEDGRIYACSEKDLFAFESNGTIAWTIHLDYTCNAAMAPVQGGLGKIYLVAENRVLEINSFNIGSSKPAAEVFFGPVPGQEELIEIIGLSVSTLSSSVFINIKNRGLFAYTTRGQLLWSVGPVIYRSGYQLGCRKNVTDCYFTSVPVIDQCEASIYISNTEGELYSLSVRSPYFKWIQDFSSLDKYFTVSPGNNGRLYVTVPARALVLALDVSMGTVLWQRSIGPLSTTECAPVVDSNGWVSVGSLDGFLYSFSPTGILKKFSKADTLNCVIQVTPLLDCSGYAIYFSQTEMEGKISQTIDEYTYVSAMRPKTVIFTLLVPATGFTYWSERYPDQFSSSLSESDLRQFVLDEGILLAFVAASKTGNPLQCRTKRQKCASSCSQAKPKYLSIYTGNERAIILFLLFESAVLVMLAGLVRFCCIFWRKKKVQGQDLRSFLEKRRSLQLKKKVFDRTITELEQKAAEQAVANEVFEKLGDMVREREGIERKLSTTYSLGRDRAGSQSKSMLPVYDGKTRSYSFLGSKKESATVFHTLSDTSSEESGSEKDTHWGFHEEELAAKAKAKAKAPIEVESSSDDGIYETDYQSSPSETTSSSRGFINPLNGVQESGEVKLHDKEVKSMQTGSRLSLKRRRALSSTN</sequence>
<reference evidence="4" key="2">
    <citation type="submission" date="2021-01" db="UniProtKB">
        <authorList>
            <consortium name="EnsemblPlants"/>
        </authorList>
    </citation>
    <scope>IDENTIFICATION</scope>
</reference>
<dbReference type="PANTHER" id="PTHR37253">
    <property type="entry name" value="PROTEIN GAMETE EXPRESSED 3"/>
    <property type="match status" value="1"/>
</dbReference>
<feature type="region of interest" description="Disordered" evidence="1">
    <location>
        <begin position="603"/>
        <end position="681"/>
    </location>
</feature>
<feature type="chain" id="PRO_5029634982" description="Protein GAMETE EXPRESSED 3" evidence="3">
    <location>
        <begin position="19"/>
        <end position="681"/>
    </location>
</feature>
<dbReference type="GO" id="GO:0010183">
    <property type="term" value="P:pollen tube guidance"/>
    <property type="evidence" value="ECO:0007669"/>
    <property type="project" value="TreeGrafter"/>
</dbReference>
<dbReference type="GO" id="GO:0009793">
    <property type="term" value="P:embryo development ending in seed dormancy"/>
    <property type="evidence" value="ECO:0007669"/>
    <property type="project" value="TreeGrafter"/>
</dbReference>
<feature type="compositionally biased region" description="Basic and acidic residues" evidence="1">
    <location>
        <begin position="651"/>
        <end position="661"/>
    </location>
</feature>
<evidence type="ECO:0000313" key="4">
    <source>
        <dbReference type="EnsemblPlants" id="QL02p053130:mrna"/>
    </source>
</evidence>
<evidence type="ECO:0008006" key="6">
    <source>
        <dbReference type="Google" id="ProtNLM"/>
    </source>
</evidence>
<dbReference type="Gramene" id="QL02p053130:mrna">
    <property type="protein sequence ID" value="QL02p053130:mrna"/>
    <property type="gene ID" value="QL02p053130"/>
</dbReference>
<evidence type="ECO:0000313" key="5">
    <source>
        <dbReference type="Proteomes" id="UP000594261"/>
    </source>
</evidence>
<reference evidence="5" key="1">
    <citation type="journal article" date="2016" name="G3 (Bethesda)">
        <title>First Draft Assembly and Annotation of the Genome of a California Endemic Oak Quercus lobata Nee (Fagaceae).</title>
        <authorList>
            <person name="Sork V.L."/>
            <person name="Fitz-Gibbon S.T."/>
            <person name="Puiu D."/>
            <person name="Crepeau M."/>
            <person name="Gugger P.F."/>
            <person name="Sherman R."/>
            <person name="Stevens K."/>
            <person name="Langley C.H."/>
            <person name="Pellegrini M."/>
            <person name="Salzberg S.L."/>
        </authorList>
    </citation>
    <scope>NUCLEOTIDE SEQUENCE [LARGE SCALE GENOMIC DNA]</scope>
    <source>
        <strain evidence="5">cv. SW786</strain>
    </source>
</reference>
<dbReference type="SUPFAM" id="SSF50998">
    <property type="entry name" value="Quinoprotein alcohol dehydrogenase-like"/>
    <property type="match status" value="1"/>
</dbReference>
<dbReference type="OMA" id="ISWQQTI"/>
<feature type="compositionally biased region" description="Basic residues" evidence="1">
    <location>
        <begin position="670"/>
        <end position="681"/>
    </location>
</feature>
<dbReference type="InterPro" id="IPR045301">
    <property type="entry name" value="GEX3-like"/>
</dbReference>
<keyword evidence="5" id="KW-1185">Reference proteome</keyword>
<organism evidence="4 5">
    <name type="scientific">Quercus lobata</name>
    <name type="common">Valley oak</name>
    <dbReference type="NCBI Taxonomy" id="97700"/>
    <lineage>
        <taxon>Eukaryota</taxon>
        <taxon>Viridiplantae</taxon>
        <taxon>Streptophyta</taxon>
        <taxon>Embryophyta</taxon>
        <taxon>Tracheophyta</taxon>
        <taxon>Spermatophyta</taxon>
        <taxon>Magnoliopsida</taxon>
        <taxon>eudicotyledons</taxon>
        <taxon>Gunneridae</taxon>
        <taxon>Pentapetalae</taxon>
        <taxon>rosids</taxon>
        <taxon>fabids</taxon>
        <taxon>Fagales</taxon>
        <taxon>Fagaceae</taxon>
        <taxon>Quercus</taxon>
    </lineage>
</organism>
<evidence type="ECO:0000256" key="3">
    <source>
        <dbReference type="SAM" id="SignalP"/>
    </source>
</evidence>
<keyword evidence="3" id="KW-0732">Signal</keyword>
<keyword evidence="2" id="KW-0812">Transmembrane</keyword>
<dbReference type="EnsemblPlants" id="QL02p053130:mrna">
    <property type="protein sequence ID" value="QL02p053130:mrna"/>
    <property type="gene ID" value="QL02p053130"/>
</dbReference>
<feature type="transmembrane region" description="Helical" evidence="2">
    <location>
        <begin position="441"/>
        <end position="466"/>
    </location>
</feature>
<dbReference type="Gene3D" id="2.130.10.10">
    <property type="entry name" value="YVTN repeat-like/Quinoprotein amine dehydrogenase"/>
    <property type="match status" value="1"/>
</dbReference>
<keyword evidence="2" id="KW-0472">Membrane</keyword>
<dbReference type="FunFam" id="2.130.10.10:FF:001929">
    <property type="entry name" value="Protein GAMETE EXPRESSED 3"/>
    <property type="match status" value="1"/>
</dbReference>
<evidence type="ECO:0000256" key="2">
    <source>
        <dbReference type="SAM" id="Phobius"/>
    </source>
</evidence>